<dbReference type="Pfam" id="PF03235">
    <property type="entry name" value="GmrSD_N"/>
    <property type="match status" value="1"/>
</dbReference>
<protein>
    <submittedName>
        <fullName evidence="3">DUF262 domain-containing protein</fullName>
    </submittedName>
</protein>
<dbReference type="Pfam" id="PF04326">
    <property type="entry name" value="SLFN_AlbA_2"/>
    <property type="match status" value="1"/>
</dbReference>
<dbReference type="Proteomes" id="UP001215956">
    <property type="component" value="Unassembled WGS sequence"/>
</dbReference>
<feature type="domain" description="Schlafen AlbA-2" evidence="2">
    <location>
        <begin position="607"/>
        <end position="738"/>
    </location>
</feature>
<evidence type="ECO:0000313" key="4">
    <source>
        <dbReference type="Proteomes" id="UP001215956"/>
    </source>
</evidence>
<accession>A0ABT5XFQ1</accession>
<proteinExistence type="predicted"/>
<dbReference type="Gene3D" id="3.30.950.30">
    <property type="entry name" value="Schlafen, AAA domain"/>
    <property type="match status" value="1"/>
</dbReference>
<name>A0ABT5XFQ1_9EURY</name>
<dbReference type="EMBL" id="JARFPL010000023">
    <property type="protein sequence ID" value="MDF0593551.1"/>
    <property type="molecule type" value="Genomic_DNA"/>
</dbReference>
<gene>
    <name evidence="3" type="ORF">P0O24_08150</name>
</gene>
<dbReference type="InterPro" id="IPR007421">
    <property type="entry name" value="Schlafen_AlbA_2_dom"/>
</dbReference>
<dbReference type="PANTHER" id="PTHR37292">
    <property type="entry name" value="VNG6097C"/>
    <property type="match status" value="1"/>
</dbReference>
<keyword evidence="4" id="KW-1185">Reference proteome</keyword>
<dbReference type="RefSeq" id="WP_316969256.1">
    <property type="nucleotide sequence ID" value="NZ_JARFPL010000023.1"/>
</dbReference>
<dbReference type="PANTHER" id="PTHR37292:SF2">
    <property type="entry name" value="DUF262 DOMAIN-CONTAINING PROTEIN"/>
    <property type="match status" value="1"/>
</dbReference>
<organism evidence="3 4">
    <name type="scientific">Candidatus Methanocrinis alkalitolerans</name>
    <dbReference type="NCBI Taxonomy" id="3033395"/>
    <lineage>
        <taxon>Archaea</taxon>
        <taxon>Methanobacteriati</taxon>
        <taxon>Methanobacteriota</taxon>
        <taxon>Stenosarchaea group</taxon>
        <taxon>Methanomicrobia</taxon>
        <taxon>Methanotrichales</taxon>
        <taxon>Methanotrichaceae</taxon>
        <taxon>Methanocrinis</taxon>
    </lineage>
</organism>
<evidence type="ECO:0000313" key="3">
    <source>
        <dbReference type="EMBL" id="MDF0593551.1"/>
    </source>
</evidence>
<sequence>MGKTVFNKVDYDLDALVKKVALGEIGLPDIQRPFVWKNAKARDLFDSMYKGYPVGYFLFWQNGLSWDEGKTIGTDNKQKTPHLVIVDGQQRLTSLYAVIKGVPVIRENFKKERIEIAFNPMEEKFEVADAAIRRDKSFISDISVLWSEDAKVTRIIKDYLENLRTVREVDEAEELAIEDRILRLQGLRSYPFTALELASDIDEEAVSDVFVRINSKGTPLNQADFILTLMSVFWDEGRAALEEFCRESRKPSKGAASPFNYFIEPSPDQLLRVGVGIAFKRARLKYIYSILRGKDLETEKFSEELRVQQFELLKDAQERVLNLQYWHDFMNCIRQAGFRSGKMISSQNNLLFSYTLYLIGRTEYNVKESDLRQAIARWFFMSAVTGRFTGSPESAMEFDLARLRDVSTADGFVRMLNNICDITLTNDFWAVSLPNDLATSSPRSPSLFAYYAALVLLDSKALFSKLKVEDLLDPTLHANRSAVERHHLFPKGYLTRLGINAVRDTNQIANYALVEWGDNLDISDQAPSDYLPEIKERFNQMELDRMYHLHAMPFNWEHLEFRDFLETRRELMAKIIAEGYVTLAAGEIEEDLAAAEFDLSRVIISGESEELEFKSTLRTNLHTGTRDPRMEFSVLRTIAGFLNTNGGTLVVGVSDDGSPVGIQVDNFANEDKMNLHLVNIVKERMGIQAITSLYVRFDDHEDSRVMVIKCRKVPTPVFLKDGDIERFYIRTGPSTTELSASQTQEYIKQRFGA</sequence>
<reference evidence="3 4" key="1">
    <citation type="submission" date="2023-03" db="EMBL/GenBank/DDBJ databases">
        <title>Whole genome sequencing of Methanotrichaceae archaeon M04Ac.</title>
        <authorList>
            <person name="Khomyakova M.A."/>
            <person name="Merkel A.Y."/>
            <person name="Slobodkin A.I."/>
        </authorList>
    </citation>
    <scope>NUCLEOTIDE SEQUENCE [LARGE SCALE GENOMIC DNA]</scope>
    <source>
        <strain evidence="3 4">M04Ac</strain>
    </source>
</reference>
<dbReference type="InterPro" id="IPR038461">
    <property type="entry name" value="Schlafen_AlbA_2_dom_sf"/>
</dbReference>
<evidence type="ECO:0000259" key="2">
    <source>
        <dbReference type="Pfam" id="PF04326"/>
    </source>
</evidence>
<comment type="caution">
    <text evidence="3">The sequence shown here is derived from an EMBL/GenBank/DDBJ whole genome shotgun (WGS) entry which is preliminary data.</text>
</comment>
<dbReference type="InterPro" id="IPR004919">
    <property type="entry name" value="GmrSD_N"/>
</dbReference>
<feature type="domain" description="GmrSD restriction endonucleases N-terminal" evidence="1">
    <location>
        <begin position="18"/>
        <end position="227"/>
    </location>
</feature>
<evidence type="ECO:0000259" key="1">
    <source>
        <dbReference type="Pfam" id="PF03235"/>
    </source>
</evidence>